<dbReference type="STRING" id="29170.A0A368GMR2"/>
<dbReference type="InterPro" id="IPR052347">
    <property type="entry name" value="Isochorismatase_Nicotinamidase"/>
</dbReference>
<proteinExistence type="inferred from homology"/>
<dbReference type="GO" id="GO:0019363">
    <property type="term" value="P:pyridine nucleotide biosynthetic process"/>
    <property type="evidence" value="ECO:0007669"/>
    <property type="project" value="UniProtKB-KW"/>
</dbReference>
<evidence type="ECO:0000256" key="3">
    <source>
        <dbReference type="ARBA" id="ARBA00022723"/>
    </source>
</evidence>
<accession>A0A368GMR2</accession>
<comment type="pathway">
    <text evidence="5">Cofactor biosynthesis; nicotinate biosynthesis; nicotinate from nicotinamide: step 1/1.</text>
</comment>
<evidence type="ECO:0000256" key="4">
    <source>
        <dbReference type="ARBA" id="ARBA00022801"/>
    </source>
</evidence>
<evidence type="ECO:0000256" key="5">
    <source>
        <dbReference type="ARBA" id="ARBA00037900"/>
    </source>
</evidence>
<evidence type="ECO:0000256" key="2">
    <source>
        <dbReference type="ARBA" id="ARBA00022642"/>
    </source>
</evidence>
<dbReference type="AlphaFoldDB" id="A0A368GMR2"/>
<dbReference type="PANTHER" id="PTHR11080">
    <property type="entry name" value="PYRAZINAMIDASE/NICOTINAMIDASE"/>
    <property type="match status" value="1"/>
</dbReference>
<dbReference type="EMBL" id="JOJR01000096">
    <property type="protein sequence ID" value="RCN45661.1"/>
    <property type="molecule type" value="Genomic_DNA"/>
</dbReference>
<gene>
    <name evidence="9" type="ORF">ANCCAN_08318</name>
</gene>
<dbReference type="OrthoDB" id="167809at2759"/>
<dbReference type="InterPro" id="IPR000868">
    <property type="entry name" value="Isochorismatase-like_dom"/>
</dbReference>
<keyword evidence="4" id="KW-0378">Hydrolase</keyword>
<dbReference type="Gene3D" id="3.40.50.850">
    <property type="entry name" value="Isochorismatase-like"/>
    <property type="match status" value="1"/>
</dbReference>
<comment type="caution">
    <text evidence="9">The sequence shown here is derived from an EMBL/GenBank/DDBJ whole genome shotgun (WGS) entry which is preliminary data.</text>
</comment>
<evidence type="ECO:0000256" key="6">
    <source>
        <dbReference type="ARBA" id="ARBA00039017"/>
    </source>
</evidence>
<dbReference type="EC" id="3.5.1.19" evidence="6"/>
<sequence length="111" mass="12408">MKLRNGLDGLLRSRQITVFLGCGLAYDICVRHTVRDANDCGYLTGVVRDCSKGFSQKMVEDTNRVLASENIAILNAQTAIDIINKRKLPLEWLVKLVNTNILKKTQTSLTD</sequence>
<dbReference type="GO" id="GO:0008936">
    <property type="term" value="F:nicotinamidase activity"/>
    <property type="evidence" value="ECO:0007669"/>
    <property type="project" value="UniProtKB-EC"/>
</dbReference>
<evidence type="ECO:0000256" key="7">
    <source>
        <dbReference type="ARBA" id="ARBA00043224"/>
    </source>
</evidence>
<dbReference type="PANTHER" id="PTHR11080:SF2">
    <property type="entry name" value="LD05707P"/>
    <property type="match status" value="1"/>
</dbReference>
<keyword evidence="10" id="KW-1185">Reference proteome</keyword>
<dbReference type="GO" id="GO:0046872">
    <property type="term" value="F:metal ion binding"/>
    <property type="evidence" value="ECO:0007669"/>
    <property type="project" value="UniProtKB-KW"/>
</dbReference>
<evidence type="ECO:0000313" key="10">
    <source>
        <dbReference type="Proteomes" id="UP000252519"/>
    </source>
</evidence>
<name>A0A368GMR2_ANCCA</name>
<reference evidence="9 10" key="1">
    <citation type="submission" date="2014-10" db="EMBL/GenBank/DDBJ databases">
        <title>Draft genome of the hookworm Ancylostoma caninum.</title>
        <authorList>
            <person name="Mitreva M."/>
        </authorList>
    </citation>
    <scope>NUCLEOTIDE SEQUENCE [LARGE SCALE GENOMIC DNA]</scope>
    <source>
        <strain evidence="9 10">Baltimore</strain>
    </source>
</reference>
<comment type="similarity">
    <text evidence="1">Belongs to the isochorismatase family.</text>
</comment>
<keyword evidence="3" id="KW-0479">Metal-binding</keyword>
<evidence type="ECO:0000313" key="9">
    <source>
        <dbReference type="EMBL" id="RCN45661.1"/>
    </source>
</evidence>
<keyword evidence="2" id="KW-0662">Pyridine nucleotide biosynthesis</keyword>
<organism evidence="9 10">
    <name type="scientific">Ancylostoma caninum</name>
    <name type="common">Dog hookworm</name>
    <dbReference type="NCBI Taxonomy" id="29170"/>
    <lineage>
        <taxon>Eukaryota</taxon>
        <taxon>Metazoa</taxon>
        <taxon>Ecdysozoa</taxon>
        <taxon>Nematoda</taxon>
        <taxon>Chromadorea</taxon>
        <taxon>Rhabditida</taxon>
        <taxon>Rhabditina</taxon>
        <taxon>Rhabditomorpha</taxon>
        <taxon>Strongyloidea</taxon>
        <taxon>Ancylostomatidae</taxon>
        <taxon>Ancylostomatinae</taxon>
        <taxon>Ancylostoma</taxon>
    </lineage>
</organism>
<evidence type="ECO:0000259" key="8">
    <source>
        <dbReference type="Pfam" id="PF00857"/>
    </source>
</evidence>
<dbReference type="Proteomes" id="UP000252519">
    <property type="component" value="Unassembled WGS sequence"/>
</dbReference>
<feature type="domain" description="Isochorismatase-like" evidence="8">
    <location>
        <begin position="5"/>
        <end position="64"/>
    </location>
</feature>
<protein>
    <recommendedName>
        <fullName evidence="6">nicotinamidase</fullName>
        <ecNumber evidence="6">3.5.1.19</ecNumber>
    </recommendedName>
    <alternativeName>
        <fullName evidence="7">Nicotinamide deamidase</fullName>
    </alternativeName>
</protein>
<dbReference type="InterPro" id="IPR036380">
    <property type="entry name" value="Isochorismatase-like_sf"/>
</dbReference>
<evidence type="ECO:0000256" key="1">
    <source>
        <dbReference type="ARBA" id="ARBA00006336"/>
    </source>
</evidence>
<dbReference type="SUPFAM" id="SSF52499">
    <property type="entry name" value="Isochorismatase-like hydrolases"/>
    <property type="match status" value="1"/>
</dbReference>
<dbReference type="Pfam" id="PF00857">
    <property type="entry name" value="Isochorismatase"/>
    <property type="match status" value="1"/>
</dbReference>